<dbReference type="AlphaFoldDB" id="A0A9Q0RH12"/>
<dbReference type="PROSITE" id="PS50878">
    <property type="entry name" value="RT_POL"/>
    <property type="match status" value="1"/>
</dbReference>
<keyword evidence="3" id="KW-1185">Reference proteome</keyword>
<sequence length="141" mass="16888">MINKLDLFHVKKEIMMKGYTSFFTQTTKCEKNDKDTIKKFKMEKHYDTRIAKIELQKELKKHNNIYIIQLDIKKCFGTINHTLIKSVIDKYVQHNQTQKFLIKSYDNNELGIYQGDPLSPIIYAWIPHFIIQEINKITEYV</sequence>
<name>A0A9Q0RH12_ANAIG</name>
<accession>A0A9Q0RH12</accession>
<evidence type="ECO:0000313" key="3">
    <source>
        <dbReference type="Proteomes" id="UP001149090"/>
    </source>
</evidence>
<proteinExistence type="predicted"/>
<dbReference type="InterPro" id="IPR000477">
    <property type="entry name" value="RT_dom"/>
</dbReference>
<evidence type="ECO:0000259" key="1">
    <source>
        <dbReference type="PROSITE" id="PS50878"/>
    </source>
</evidence>
<reference evidence="2" key="1">
    <citation type="submission" date="2022-10" db="EMBL/GenBank/DDBJ databases">
        <title>Novel sulphate-reducing endosymbionts in the free-living metamonad Anaeramoeba.</title>
        <authorList>
            <person name="Jerlstrom-Hultqvist J."/>
            <person name="Cepicka I."/>
            <person name="Gallot-Lavallee L."/>
            <person name="Salas-Leiva D."/>
            <person name="Curtis B.A."/>
            <person name="Zahonova K."/>
            <person name="Pipaliya S."/>
            <person name="Dacks J."/>
            <person name="Roger A.J."/>
        </authorList>
    </citation>
    <scope>NUCLEOTIDE SEQUENCE</scope>
    <source>
        <strain evidence="2">BMAN</strain>
    </source>
</reference>
<gene>
    <name evidence="2" type="ORF">M0811_13880</name>
</gene>
<protein>
    <submittedName>
        <fullName evidence="2">Nuclear intron maturase 1</fullName>
    </submittedName>
</protein>
<dbReference type="OrthoDB" id="445826at2759"/>
<dbReference type="EMBL" id="JAPDFW010000004">
    <property type="protein sequence ID" value="KAJ5080696.1"/>
    <property type="molecule type" value="Genomic_DNA"/>
</dbReference>
<organism evidence="2 3">
    <name type="scientific">Anaeramoeba ignava</name>
    <name type="common">Anaerobic marine amoeba</name>
    <dbReference type="NCBI Taxonomy" id="1746090"/>
    <lineage>
        <taxon>Eukaryota</taxon>
        <taxon>Metamonada</taxon>
        <taxon>Anaeramoebidae</taxon>
        <taxon>Anaeramoeba</taxon>
    </lineage>
</organism>
<evidence type="ECO:0000313" key="2">
    <source>
        <dbReference type="EMBL" id="KAJ5080696.1"/>
    </source>
</evidence>
<dbReference type="Proteomes" id="UP001149090">
    <property type="component" value="Unassembled WGS sequence"/>
</dbReference>
<feature type="domain" description="Reverse transcriptase" evidence="1">
    <location>
        <begin position="1"/>
        <end position="141"/>
    </location>
</feature>
<comment type="caution">
    <text evidence="2">The sequence shown here is derived from an EMBL/GenBank/DDBJ whole genome shotgun (WGS) entry which is preliminary data.</text>
</comment>